<evidence type="ECO:0000256" key="2">
    <source>
        <dbReference type="ARBA" id="ARBA00012513"/>
    </source>
</evidence>
<dbReference type="AlphaFoldDB" id="A0AA41V1B8"/>
<keyword evidence="6 16" id="KW-0812">Transmembrane</keyword>
<dbReference type="InterPro" id="IPR008271">
    <property type="entry name" value="Ser/Thr_kinase_AS"/>
</dbReference>
<dbReference type="PANTHER" id="PTHR47984">
    <property type="entry name" value="OS01G0323000 PROTEIN"/>
    <property type="match status" value="1"/>
</dbReference>
<dbReference type="PANTHER" id="PTHR47984:SF22">
    <property type="entry name" value="OS03G0125600 PROTEIN"/>
    <property type="match status" value="1"/>
</dbReference>
<keyword evidence="7 14" id="KW-0547">Nucleotide-binding</keyword>
<keyword evidence="4" id="KW-0597">Phosphoprotein</keyword>
<dbReference type="InterPro" id="IPR017441">
    <property type="entry name" value="Protein_kinase_ATP_BS"/>
</dbReference>
<dbReference type="FunFam" id="3.30.200.20:FF:000162">
    <property type="entry name" value="Adenine nucleotide alpha hydrolase-like domain kinase"/>
    <property type="match status" value="1"/>
</dbReference>
<comment type="caution">
    <text evidence="18">The sequence shown here is derived from an EMBL/GenBank/DDBJ whole genome shotgun (WGS) entry which is preliminary data.</text>
</comment>
<dbReference type="GO" id="GO:0016020">
    <property type="term" value="C:membrane"/>
    <property type="evidence" value="ECO:0007669"/>
    <property type="project" value="UniProtKB-SubCell"/>
</dbReference>
<gene>
    <name evidence="18" type="ORF">MKW94_010517</name>
</gene>
<comment type="subcellular location">
    <subcellularLocation>
        <location evidence="1">Membrane</location>
        <topology evidence="1">Single-pass membrane protein</topology>
    </subcellularLocation>
</comment>
<evidence type="ECO:0000313" key="19">
    <source>
        <dbReference type="Proteomes" id="UP001177140"/>
    </source>
</evidence>
<keyword evidence="19" id="KW-1185">Reference proteome</keyword>
<dbReference type="InterPro" id="IPR011009">
    <property type="entry name" value="Kinase-like_dom_sf"/>
</dbReference>
<evidence type="ECO:0000256" key="14">
    <source>
        <dbReference type="PROSITE-ProRule" id="PRU10141"/>
    </source>
</evidence>
<comment type="catalytic activity">
    <reaction evidence="12">
        <text>L-threonyl-[protein] + ATP = O-phospho-L-threonyl-[protein] + ADP + H(+)</text>
        <dbReference type="Rhea" id="RHEA:46608"/>
        <dbReference type="Rhea" id="RHEA-COMP:11060"/>
        <dbReference type="Rhea" id="RHEA-COMP:11605"/>
        <dbReference type="ChEBI" id="CHEBI:15378"/>
        <dbReference type="ChEBI" id="CHEBI:30013"/>
        <dbReference type="ChEBI" id="CHEBI:30616"/>
        <dbReference type="ChEBI" id="CHEBI:61977"/>
        <dbReference type="ChEBI" id="CHEBI:456216"/>
        <dbReference type="EC" id="2.7.11.1"/>
    </reaction>
</comment>
<keyword evidence="8" id="KW-0418">Kinase</keyword>
<evidence type="ECO:0000256" key="5">
    <source>
        <dbReference type="ARBA" id="ARBA00022679"/>
    </source>
</evidence>
<dbReference type="InterPro" id="IPR000719">
    <property type="entry name" value="Prot_kinase_dom"/>
</dbReference>
<organism evidence="18 19">
    <name type="scientific">Papaver nudicaule</name>
    <name type="common">Iceland poppy</name>
    <dbReference type="NCBI Taxonomy" id="74823"/>
    <lineage>
        <taxon>Eukaryota</taxon>
        <taxon>Viridiplantae</taxon>
        <taxon>Streptophyta</taxon>
        <taxon>Embryophyta</taxon>
        <taxon>Tracheophyta</taxon>
        <taxon>Spermatophyta</taxon>
        <taxon>Magnoliopsida</taxon>
        <taxon>Ranunculales</taxon>
        <taxon>Papaveraceae</taxon>
        <taxon>Papaveroideae</taxon>
        <taxon>Papaver</taxon>
    </lineage>
</organism>
<dbReference type="PROSITE" id="PS00107">
    <property type="entry name" value="PROTEIN_KINASE_ATP"/>
    <property type="match status" value="1"/>
</dbReference>
<comment type="catalytic activity">
    <reaction evidence="13">
        <text>L-seryl-[protein] + ATP = O-phospho-L-seryl-[protein] + ADP + H(+)</text>
        <dbReference type="Rhea" id="RHEA:17989"/>
        <dbReference type="Rhea" id="RHEA-COMP:9863"/>
        <dbReference type="Rhea" id="RHEA-COMP:11604"/>
        <dbReference type="ChEBI" id="CHEBI:15378"/>
        <dbReference type="ChEBI" id="CHEBI:29999"/>
        <dbReference type="ChEBI" id="CHEBI:30616"/>
        <dbReference type="ChEBI" id="CHEBI:83421"/>
        <dbReference type="ChEBI" id="CHEBI:456216"/>
        <dbReference type="EC" id="2.7.11.1"/>
    </reaction>
</comment>
<dbReference type="PROSITE" id="PS00108">
    <property type="entry name" value="PROTEIN_KINASE_ST"/>
    <property type="match status" value="1"/>
</dbReference>
<dbReference type="FunFam" id="1.10.510.10:FF:000035">
    <property type="entry name" value="Putative receptor-like serine/threonine-protein kinase"/>
    <property type="match status" value="1"/>
</dbReference>
<dbReference type="EMBL" id="JAJJMA010104184">
    <property type="protein sequence ID" value="MCL7030680.1"/>
    <property type="molecule type" value="Genomic_DNA"/>
</dbReference>
<dbReference type="InterPro" id="IPR052232">
    <property type="entry name" value="RLK_Ser/Thr-Kinase"/>
</dbReference>
<feature type="transmembrane region" description="Helical" evidence="16">
    <location>
        <begin position="23"/>
        <end position="47"/>
    </location>
</feature>
<dbReference type="Proteomes" id="UP001177140">
    <property type="component" value="Unassembled WGS sequence"/>
</dbReference>
<feature type="binding site" evidence="14">
    <location>
        <position position="189"/>
    </location>
    <ligand>
        <name>ATP</name>
        <dbReference type="ChEBI" id="CHEBI:30616"/>
    </ligand>
</feature>
<evidence type="ECO:0000256" key="13">
    <source>
        <dbReference type="ARBA" id="ARBA00048679"/>
    </source>
</evidence>
<dbReference type="Pfam" id="PF07714">
    <property type="entry name" value="PK_Tyr_Ser-Thr"/>
    <property type="match status" value="1"/>
</dbReference>
<evidence type="ECO:0000256" key="7">
    <source>
        <dbReference type="ARBA" id="ARBA00022741"/>
    </source>
</evidence>
<evidence type="ECO:0000256" key="10">
    <source>
        <dbReference type="ARBA" id="ARBA00022989"/>
    </source>
</evidence>
<evidence type="ECO:0000256" key="6">
    <source>
        <dbReference type="ARBA" id="ARBA00022692"/>
    </source>
</evidence>
<dbReference type="SMART" id="SM00220">
    <property type="entry name" value="S_TKc"/>
    <property type="match status" value="1"/>
</dbReference>
<evidence type="ECO:0000256" key="15">
    <source>
        <dbReference type="RuleBase" id="RU000304"/>
    </source>
</evidence>
<evidence type="ECO:0000256" key="16">
    <source>
        <dbReference type="SAM" id="Phobius"/>
    </source>
</evidence>
<name>A0AA41V1B8_PAPNU</name>
<accession>A0AA41V1B8</accession>
<dbReference type="SUPFAM" id="SSF56112">
    <property type="entry name" value="Protein kinase-like (PK-like)"/>
    <property type="match status" value="1"/>
</dbReference>
<reference evidence="18" key="1">
    <citation type="submission" date="2022-03" db="EMBL/GenBank/DDBJ databases">
        <title>A functionally conserved STORR gene fusion in Papaver species that diverged 16.8 million years ago.</title>
        <authorList>
            <person name="Catania T."/>
        </authorList>
    </citation>
    <scope>NUCLEOTIDE SEQUENCE</scope>
    <source>
        <strain evidence="18">S-191538</strain>
    </source>
</reference>
<dbReference type="EC" id="2.7.11.1" evidence="2"/>
<dbReference type="Gene3D" id="1.10.510.10">
    <property type="entry name" value="Transferase(Phosphotransferase) domain 1"/>
    <property type="match status" value="1"/>
</dbReference>
<proteinExistence type="inferred from homology"/>
<evidence type="ECO:0000256" key="3">
    <source>
        <dbReference type="ARBA" id="ARBA00022527"/>
    </source>
</evidence>
<keyword evidence="5" id="KW-0808">Transferase</keyword>
<dbReference type="Gene3D" id="3.30.200.20">
    <property type="entry name" value="Phosphorylase Kinase, domain 1"/>
    <property type="match status" value="1"/>
</dbReference>
<keyword evidence="9 14" id="KW-0067">ATP-binding</keyword>
<evidence type="ECO:0000256" key="11">
    <source>
        <dbReference type="ARBA" id="ARBA00023136"/>
    </source>
</evidence>
<evidence type="ECO:0000313" key="18">
    <source>
        <dbReference type="EMBL" id="MCL7030680.1"/>
    </source>
</evidence>
<evidence type="ECO:0000256" key="9">
    <source>
        <dbReference type="ARBA" id="ARBA00022840"/>
    </source>
</evidence>
<feature type="domain" description="Protein kinase" evidence="17">
    <location>
        <begin position="161"/>
        <end position="442"/>
    </location>
</feature>
<dbReference type="PROSITE" id="PS50011">
    <property type="entry name" value="PROTEIN_KINASE_DOM"/>
    <property type="match status" value="1"/>
</dbReference>
<evidence type="ECO:0000256" key="12">
    <source>
        <dbReference type="ARBA" id="ARBA00047899"/>
    </source>
</evidence>
<comment type="similarity">
    <text evidence="15">Belongs to the protein kinase superfamily.</text>
</comment>
<dbReference type="GO" id="GO:0004674">
    <property type="term" value="F:protein serine/threonine kinase activity"/>
    <property type="evidence" value="ECO:0007669"/>
    <property type="project" value="UniProtKB-KW"/>
</dbReference>
<keyword evidence="3 15" id="KW-0723">Serine/threonine-protein kinase</keyword>
<dbReference type="GO" id="GO:0005524">
    <property type="term" value="F:ATP binding"/>
    <property type="evidence" value="ECO:0007669"/>
    <property type="project" value="UniProtKB-UniRule"/>
</dbReference>
<protein>
    <recommendedName>
        <fullName evidence="2">non-specific serine/threonine protein kinase</fullName>
        <ecNumber evidence="2">2.7.11.1</ecNumber>
    </recommendedName>
</protein>
<sequence length="442" mass="49940">MASLIDSVYRELTKPTIIFGIKLWLLIAIGIGLFVFLVLCCIITCCCRNCCRKSSKHKVAASNPKNPNPNSEKTVIPCNNQPQSQPLVSPQVHIDMNKTEPQLSFSTNRNSSNRHSSARSYRINRSTSDIELDSIAPLEISPMAWVRWFSLRELNDATNIFSNDNIIGEGQYGIVYRGVLPDGTSVAVKWLFNYRGQAEVEFKAEVEALGRIRHKNLVTLLGYCLEGSSRMLVYEYVDNGNLHQWLHKDVMQVSPLTWDMRLDILIGIAKALCYLHEGLEHKIVHRDVKSCNILLDQYWSPKVADFGLSRILDTDMTHVTTSVIGTYGYVAPEYACSGILNDRSDVYSFGVLVMEMVSGRSPSSFSESTEETSLVDWLKRLIETQRYNDIGDPKLPDIPSSKALKSVLLLALRCVDPDPQQRPKMGQIVHMLESTERLHFHE</sequence>
<dbReference type="CDD" id="cd14066">
    <property type="entry name" value="STKc_IRAK"/>
    <property type="match status" value="1"/>
</dbReference>
<dbReference type="InterPro" id="IPR001245">
    <property type="entry name" value="Ser-Thr/Tyr_kinase_cat_dom"/>
</dbReference>
<evidence type="ECO:0000256" key="4">
    <source>
        <dbReference type="ARBA" id="ARBA00022553"/>
    </source>
</evidence>
<evidence type="ECO:0000259" key="17">
    <source>
        <dbReference type="PROSITE" id="PS50011"/>
    </source>
</evidence>
<keyword evidence="10 16" id="KW-1133">Transmembrane helix</keyword>
<evidence type="ECO:0000256" key="8">
    <source>
        <dbReference type="ARBA" id="ARBA00022777"/>
    </source>
</evidence>
<keyword evidence="11 16" id="KW-0472">Membrane</keyword>
<feature type="non-terminal residue" evidence="18">
    <location>
        <position position="1"/>
    </location>
</feature>
<evidence type="ECO:0000256" key="1">
    <source>
        <dbReference type="ARBA" id="ARBA00004167"/>
    </source>
</evidence>